<organism evidence="3 4">
    <name type="scientific">Natronospirillum operosum</name>
    <dbReference type="NCBI Taxonomy" id="2759953"/>
    <lineage>
        <taxon>Bacteria</taxon>
        <taxon>Pseudomonadati</taxon>
        <taxon>Pseudomonadota</taxon>
        <taxon>Gammaproteobacteria</taxon>
        <taxon>Oceanospirillales</taxon>
        <taxon>Natronospirillaceae</taxon>
        <taxon>Natronospirillum</taxon>
    </lineage>
</organism>
<protein>
    <submittedName>
        <fullName evidence="3">Alpha/beta hydrolase</fullName>
    </submittedName>
</protein>
<dbReference type="PANTHER" id="PTHR12277">
    <property type="entry name" value="ALPHA/BETA HYDROLASE DOMAIN-CONTAINING PROTEIN"/>
    <property type="match status" value="1"/>
</dbReference>
<dbReference type="PANTHER" id="PTHR12277:SF81">
    <property type="entry name" value="PROTEIN ABHD13"/>
    <property type="match status" value="1"/>
</dbReference>
<dbReference type="RefSeq" id="WP_135484543.1">
    <property type="nucleotide sequence ID" value="NZ_SRMF01000010.1"/>
</dbReference>
<proteinExistence type="predicted"/>
<dbReference type="Proteomes" id="UP000297475">
    <property type="component" value="Unassembled WGS sequence"/>
</dbReference>
<keyword evidence="4" id="KW-1185">Reference proteome</keyword>
<gene>
    <name evidence="3" type="ORF">E4656_17165</name>
</gene>
<evidence type="ECO:0000256" key="1">
    <source>
        <dbReference type="SAM" id="Phobius"/>
    </source>
</evidence>
<dbReference type="Gene3D" id="3.40.50.1820">
    <property type="entry name" value="alpha/beta hydrolase"/>
    <property type="match status" value="1"/>
</dbReference>
<dbReference type="GO" id="GO:0016787">
    <property type="term" value="F:hydrolase activity"/>
    <property type="evidence" value="ECO:0007669"/>
    <property type="project" value="UniProtKB-KW"/>
</dbReference>
<keyword evidence="1" id="KW-0812">Transmembrane</keyword>
<dbReference type="EMBL" id="SRMF01000010">
    <property type="protein sequence ID" value="TGG91121.1"/>
    <property type="molecule type" value="Genomic_DNA"/>
</dbReference>
<dbReference type="Pfam" id="PF12146">
    <property type="entry name" value="Hydrolase_4"/>
    <property type="match status" value="1"/>
</dbReference>
<name>A0A4Z0WAX8_9GAMM</name>
<evidence type="ECO:0000313" key="3">
    <source>
        <dbReference type="EMBL" id="TGG91121.1"/>
    </source>
</evidence>
<feature type="transmembrane region" description="Helical" evidence="1">
    <location>
        <begin position="7"/>
        <end position="25"/>
    </location>
</feature>
<comment type="caution">
    <text evidence="3">The sequence shown here is derived from an EMBL/GenBank/DDBJ whole genome shotgun (WGS) entry which is preliminary data.</text>
</comment>
<keyword evidence="3" id="KW-0378">Hydrolase</keyword>
<dbReference type="InterPro" id="IPR029058">
    <property type="entry name" value="AB_hydrolase_fold"/>
</dbReference>
<sequence length="277" mass="30382">MMLLKSALVTVVAAYGLIVGAMWLFQGNLLHLPSSELVRTPADEGLDYEDVELTTEDGETLHGWWLPHPDPAGTVLFFHGNAGNISHRLDSLRIFHQLEQQVLIIDYRGYGESSGRPSEDGLYEDGRTAWRWLIEEQGVAGDSVTLFGRSLGAAVATKIATELGENEQPASLIVESAFTSVPDMGARLYPFLPVRTLSRYDYDTEAMVAEVRVPILIVHSPQDDIVPFRHGEAIQQAAEAGSAPRVDFLEISGDHNTGFLTSGDVYRGGLAEFLRSL</sequence>
<evidence type="ECO:0000259" key="2">
    <source>
        <dbReference type="Pfam" id="PF12146"/>
    </source>
</evidence>
<evidence type="ECO:0000313" key="4">
    <source>
        <dbReference type="Proteomes" id="UP000297475"/>
    </source>
</evidence>
<feature type="domain" description="Serine aminopeptidase S33" evidence="2">
    <location>
        <begin position="70"/>
        <end position="184"/>
    </location>
</feature>
<accession>A0A4Z0WAX8</accession>
<dbReference type="SUPFAM" id="SSF53474">
    <property type="entry name" value="alpha/beta-Hydrolases"/>
    <property type="match status" value="1"/>
</dbReference>
<dbReference type="InterPro" id="IPR022742">
    <property type="entry name" value="Hydrolase_4"/>
</dbReference>
<reference evidence="3 4" key="1">
    <citation type="submission" date="2019-04" db="EMBL/GenBank/DDBJ databases">
        <title>Natronospirillum operosus gen. nov., sp. nov., a haloalkaliphilic satellite isolated from decaying biomass of laboratory culture of cyanobacterium Geitlerinema sp. and proposal of Natronospirillaceae fam. nov. and Saccharospirillaceae fam. nov.</title>
        <authorList>
            <person name="Kevbrin V."/>
            <person name="Boltyanskaya Y."/>
            <person name="Koziaeva V."/>
            <person name="Grouzdev D.S."/>
            <person name="Park M."/>
            <person name="Cho J."/>
        </authorList>
    </citation>
    <scope>NUCLEOTIDE SEQUENCE [LARGE SCALE GENOMIC DNA]</scope>
    <source>
        <strain evidence="3 4">G-116</strain>
    </source>
</reference>
<dbReference type="AlphaFoldDB" id="A0A4Z0WAX8"/>
<keyword evidence="1" id="KW-1133">Transmembrane helix</keyword>
<dbReference type="OrthoDB" id="9777090at2"/>
<keyword evidence="1" id="KW-0472">Membrane</keyword>